<evidence type="ECO:0000256" key="1">
    <source>
        <dbReference type="ARBA" id="ARBA00008056"/>
    </source>
</evidence>
<keyword evidence="8" id="KW-1185">Reference proteome</keyword>
<reference evidence="7 8" key="1">
    <citation type="journal article" date="2020" name="Nat. Commun.">
        <title>Genome of Tripterygium wilfordii and identification of cytochrome P450 involved in triptolide biosynthesis.</title>
        <authorList>
            <person name="Tu L."/>
            <person name="Su P."/>
            <person name="Zhang Z."/>
            <person name="Gao L."/>
            <person name="Wang J."/>
            <person name="Hu T."/>
            <person name="Zhou J."/>
            <person name="Zhang Y."/>
            <person name="Zhao Y."/>
            <person name="Liu Y."/>
            <person name="Song Y."/>
            <person name="Tong Y."/>
            <person name="Lu Y."/>
            <person name="Yang J."/>
            <person name="Xu C."/>
            <person name="Jia M."/>
            <person name="Peters R.J."/>
            <person name="Huang L."/>
            <person name="Gao W."/>
        </authorList>
    </citation>
    <scope>NUCLEOTIDE SEQUENCE [LARGE SCALE GENOMIC DNA]</scope>
    <source>
        <strain evidence="8">cv. XIE 37</strain>
        <tissue evidence="7">Leaf</tissue>
    </source>
</reference>
<keyword evidence="5" id="KW-0560">Oxidoreductase</keyword>
<dbReference type="SUPFAM" id="SSF51197">
    <property type="entry name" value="Clavaminate synthase-like"/>
    <property type="match status" value="1"/>
</dbReference>
<dbReference type="EMBL" id="JAAARO010000014">
    <property type="protein sequence ID" value="KAF5736401.1"/>
    <property type="molecule type" value="Genomic_DNA"/>
</dbReference>
<evidence type="ECO:0000313" key="8">
    <source>
        <dbReference type="Proteomes" id="UP000593562"/>
    </source>
</evidence>
<keyword evidence="4 5" id="KW-0408">Iron</keyword>
<dbReference type="Proteomes" id="UP000593562">
    <property type="component" value="Unassembled WGS sequence"/>
</dbReference>
<dbReference type="InterPro" id="IPR050295">
    <property type="entry name" value="Plant_2OG-oxidoreductases"/>
</dbReference>
<evidence type="ECO:0000259" key="6">
    <source>
        <dbReference type="PROSITE" id="PS51471"/>
    </source>
</evidence>
<keyword evidence="3" id="KW-0847">Vitamin C</keyword>
<comment type="caution">
    <text evidence="7">The sequence shown here is derived from an EMBL/GenBank/DDBJ whole genome shotgun (WGS) entry which is preliminary data.</text>
</comment>
<dbReference type="Gene3D" id="2.60.120.330">
    <property type="entry name" value="B-lactam Antibiotic, Isopenicillin N Synthase, Chain"/>
    <property type="match status" value="1"/>
</dbReference>
<dbReference type="AlphaFoldDB" id="A0A7J7CQR7"/>
<gene>
    <name evidence="7" type="ORF">HS088_TW14G00543</name>
</gene>
<evidence type="ECO:0000256" key="5">
    <source>
        <dbReference type="RuleBase" id="RU003682"/>
    </source>
</evidence>
<dbReference type="GO" id="GO:0046872">
    <property type="term" value="F:metal ion binding"/>
    <property type="evidence" value="ECO:0007669"/>
    <property type="project" value="UniProtKB-KW"/>
</dbReference>
<protein>
    <recommendedName>
        <fullName evidence="6">Fe2OG dioxygenase domain-containing protein</fullName>
    </recommendedName>
</protein>
<organism evidence="7 8">
    <name type="scientific">Tripterygium wilfordii</name>
    <name type="common">Thunder God vine</name>
    <dbReference type="NCBI Taxonomy" id="458696"/>
    <lineage>
        <taxon>Eukaryota</taxon>
        <taxon>Viridiplantae</taxon>
        <taxon>Streptophyta</taxon>
        <taxon>Embryophyta</taxon>
        <taxon>Tracheophyta</taxon>
        <taxon>Spermatophyta</taxon>
        <taxon>Magnoliopsida</taxon>
        <taxon>eudicotyledons</taxon>
        <taxon>Gunneridae</taxon>
        <taxon>Pentapetalae</taxon>
        <taxon>rosids</taxon>
        <taxon>fabids</taxon>
        <taxon>Celastrales</taxon>
        <taxon>Celastraceae</taxon>
        <taxon>Tripterygium</taxon>
    </lineage>
</organism>
<dbReference type="Pfam" id="PF14226">
    <property type="entry name" value="DIOX_N"/>
    <property type="match status" value="1"/>
</dbReference>
<dbReference type="OrthoDB" id="288590at2759"/>
<dbReference type="FunFam" id="2.60.120.330:FF:000079">
    <property type="entry name" value="Protein SRG1"/>
    <property type="match status" value="1"/>
</dbReference>
<dbReference type="PANTHER" id="PTHR47991">
    <property type="entry name" value="OXOGLUTARATE/IRON-DEPENDENT DIOXYGENASE"/>
    <property type="match status" value="1"/>
</dbReference>
<dbReference type="InterPro" id="IPR005123">
    <property type="entry name" value="Oxoglu/Fe-dep_dioxygenase_dom"/>
</dbReference>
<evidence type="ECO:0000256" key="3">
    <source>
        <dbReference type="ARBA" id="ARBA00022896"/>
    </source>
</evidence>
<dbReference type="PROSITE" id="PS51471">
    <property type="entry name" value="FE2OG_OXY"/>
    <property type="match status" value="1"/>
</dbReference>
<dbReference type="Pfam" id="PF03171">
    <property type="entry name" value="2OG-FeII_Oxy"/>
    <property type="match status" value="1"/>
</dbReference>
<name>A0A7J7CQR7_TRIWF</name>
<evidence type="ECO:0000313" key="7">
    <source>
        <dbReference type="EMBL" id="KAF5736401.1"/>
    </source>
</evidence>
<feature type="domain" description="Fe2OG dioxygenase" evidence="6">
    <location>
        <begin position="228"/>
        <end position="328"/>
    </location>
</feature>
<dbReference type="InterPro" id="IPR044861">
    <property type="entry name" value="IPNS-like_FE2OG_OXY"/>
</dbReference>
<evidence type="ECO:0000256" key="2">
    <source>
        <dbReference type="ARBA" id="ARBA00022723"/>
    </source>
</evidence>
<accession>A0A7J7CQR7</accession>
<sequence length="383" mass="43591">MYESYDSHFLSFSFIFSLTKHLVILSEAMVEVQSLQVPNVQELATQGLKSVPTRYVRDDIDGINPIPSHQTLGVPLIDMTKLVNPDDQEIELQRFYAACKDWGVFQIKNHGIPDESLRNMRNQVREFFNLPLQEKKRCAQRPGGLEGYGQVFVTSQDQKLEWNDMLFLKTLPTQIRSLDLWPQNPPRFRETLEDYSENMKRVGVSLMKLMARGLQLEEEKLSDPFENGLYEVKMICYPPCPEPDRVLGIKSHSDICGITILLDCGETPGLQALKDGNWVPVEPIEGAAVVIVGNILEIMSNGVYKSSEHRAVVNKLKERQSVVTFCYPDSSVKIGPVEQLTTDHARTPALYKTVTFEEYCKIFFDRVLSKGEFDGSFIDALKM</sequence>
<evidence type="ECO:0000256" key="4">
    <source>
        <dbReference type="ARBA" id="ARBA00023004"/>
    </source>
</evidence>
<dbReference type="InterPro" id="IPR026992">
    <property type="entry name" value="DIOX_N"/>
</dbReference>
<dbReference type="GO" id="GO:0016491">
    <property type="term" value="F:oxidoreductase activity"/>
    <property type="evidence" value="ECO:0007669"/>
    <property type="project" value="UniProtKB-KW"/>
</dbReference>
<comment type="similarity">
    <text evidence="1 5">Belongs to the iron/ascorbate-dependent oxidoreductase family.</text>
</comment>
<dbReference type="GO" id="GO:0031418">
    <property type="term" value="F:L-ascorbic acid binding"/>
    <property type="evidence" value="ECO:0007669"/>
    <property type="project" value="UniProtKB-KW"/>
</dbReference>
<dbReference type="InParanoid" id="A0A7J7CQR7"/>
<keyword evidence="2 5" id="KW-0479">Metal-binding</keyword>
<proteinExistence type="inferred from homology"/>
<dbReference type="InterPro" id="IPR027443">
    <property type="entry name" value="IPNS-like_sf"/>
</dbReference>